<protein>
    <submittedName>
        <fullName evidence="2">MBL fold metallo-hydrolase</fullName>
    </submittedName>
</protein>
<keyword evidence="3" id="KW-1185">Reference proteome</keyword>
<gene>
    <name evidence="2" type="ORF">QQF32_13110</name>
</gene>
<dbReference type="EMBL" id="JASSOM010000056">
    <property type="protein sequence ID" value="MDK9364137.1"/>
    <property type="molecule type" value="Genomic_DNA"/>
</dbReference>
<name>A0AAP4D348_9ENTR</name>
<dbReference type="AlphaFoldDB" id="A0AAP4D348"/>
<evidence type="ECO:0000313" key="2">
    <source>
        <dbReference type="EMBL" id="MDK9364137.1"/>
    </source>
</evidence>
<dbReference type="Gene3D" id="3.60.15.10">
    <property type="entry name" value="Ribonuclease Z/Hydroxyacylglutathione hydrolase-like"/>
    <property type="match status" value="1"/>
</dbReference>
<dbReference type="RefSeq" id="WP_285149557.1">
    <property type="nucleotide sequence ID" value="NZ_JASSOM010000056.1"/>
</dbReference>
<comment type="caution">
    <text evidence="2">The sequence shown here is derived from an EMBL/GenBank/DDBJ whole genome shotgun (WGS) entry which is preliminary data.</text>
</comment>
<reference evidence="2 3" key="1">
    <citation type="submission" date="2023-06" db="EMBL/GenBank/DDBJ databases">
        <title>Identification and characterization of antibiotic-resistant Gram-negative bacteria.</title>
        <authorList>
            <person name="Cho G.-S."/>
            <person name="Lee J."/>
            <person name="Tai E."/>
            <person name="Jeong S."/>
            <person name="Kim I."/>
            <person name="Kim B.-E."/>
            <person name="Jeong M.-I."/>
            <person name="Oh K.-K."/>
            <person name="Franz C.M.A.P."/>
        </authorList>
    </citation>
    <scope>NUCLEOTIDE SEQUENCE [LARGE SCALE GENOMIC DNA]</scope>
    <source>
        <strain evidence="2 3">V106_12</strain>
    </source>
</reference>
<dbReference type="Pfam" id="PF12706">
    <property type="entry name" value="Lactamase_B_2"/>
    <property type="match status" value="1"/>
</dbReference>
<feature type="domain" description="Metallo-beta-lactamase" evidence="1">
    <location>
        <begin position="91"/>
        <end position="287"/>
    </location>
</feature>
<organism evidence="2 3">
    <name type="scientific">Lelliottia wanjuensis</name>
    <dbReference type="NCBI Taxonomy" id="3050585"/>
    <lineage>
        <taxon>Bacteria</taxon>
        <taxon>Pseudomonadati</taxon>
        <taxon>Pseudomonadota</taxon>
        <taxon>Gammaproteobacteria</taxon>
        <taxon>Enterobacterales</taxon>
        <taxon>Enterobacteriaceae</taxon>
        <taxon>Lelliottia</taxon>
    </lineage>
</organism>
<dbReference type="SUPFAM" id="SSF56281">
    <property type="entry name" value="Metallo-hydrolase/oxidoreductase"/>
    <property type="match status" value="1"/>
</dbReference>
<sequence>MVWKNPWYNPSLKHHTPDGFRNIDFTSHQPGDVERWRKERKAAGLPKPPSLGYHDFVRQWWQPAELNDLSEDGVWWLGHASVLLRLDGQYLLTDPVFSRRASPLPFVGPERKTPPVISVETLPRLDALVISHNHYDHLDSATVRRLLRRFPDLTVFVPLGLGDWFRRRGAKSIIELDWWQSAIFQGLAITAVPAQHWSMRTFWNRNRSLWCGWVFEGTTQRFWFSGDTGYSPQLLAIPERLGEITAAALPAGAYAPRWFMSAHHMDPQSAIALWQQMGMPRAFPIHWGVFELADESLDEPVLELTQALSNVAPINDNFRILKIGQYLSL</sequence>
<proteinExistence type="predicted"/>
<evidence type="ECO:0000313" key="3">
    <source>
        <dbReference type="Proteomes" id="UP001223214"/>
    </source>
</evidence>
<dbReference type="InterPro" id="IPR036866">
    <property type="entry name" value="RibonucZ/Hydroxyglut_hydro"/>
</dbReference>
<dbReference type="PANTHER" id="PTHR15032:SF4">
    <property type="entry name" value="N-ACYL-PHOSPHATIDYLETHANOLAMINE-HYDROLYZING PHOSPHOLIPASE D"/>
    <property type="match status" value="1"/>
</dbReference>
<evidence type="ECO:0000259" key="1">
    <source>
        <dbReference type="Pfam" id="PF12706"/>
    </source>
</evidence>
<dbReference type="Proteomes" id="UP001223214">
    <property type="component" value="Unassembled WGS sequence"/>
</dbReference>
<accession>A0AAP4D348</accession>
<dbReference type="GO" id="GO:0005737">
    <property type="term" value="C:cytoplasm"/>
    <property type="evidence" value="ECO:0007669"/>
    <property type="project" value="TreeGrafter"/>
</dbReference>
<dbReference type="PANTHER" id="PTHR15032">
    <property type="entry name" value="N-ACYL-PHOSPHATIDYLETHANOLAMINE-HYDROLYZING PHOSPHOLIPASE D"/>
    <property type="match status" value="1"/>
</dbReference>
<dbReference type="InterPro" id="IPR001279">
    <property type="entry name" value="Metallo-B-lactamas"/>
</dbReference>